<dbReference type="AlphaFoldDB" id="A0A3P1BC40"/>
<dbReference type="EMBL" id="RQJO01000015">
    <property type="protein sequence ID" value="RRA98640.1"/>
    <property type="molecule type" value="Genomic_DNA"/>
</dbReference>
<accession>A0A3P1BC40</accession>
<evidence type="ECO:0000313" key="2">
    <source>
        <dbReference type="Proteomes" id="UP000271925"/>
    </source>
</evidence>
<organism evidence="1 2">
    <name type="scientific">Larkinella rosea</name>
    <dbReference type="NCBI Taxonomy" id="2025312"/>
    <lineage>
        <taxon>Bacteria</taxon>
        <taxon>Pseudomonadati</taxon>
        <taxon>Bacteroidota</taxon>
        <taxon>Cytophagia</taxon>
        <taxon>Cytophagales</taxon>
        <taxon>Spirosomataceae</taxon>
        <taxon>Larkinella</taxon>
    </lineage>
</organism>
<sequence length="77" mass="8709">MMMTTQNETNTKTPTHTIYVVEGKEGNNKADWQKIGAAWEHSDKEGMNLSINMLGATYLYTKGQEASITIRRNKSQD</sequence>
<dbReference type="OrthoDB" id="1450404at2"/>
<dbReference type="RefSeq" id="WP_124878479.1">
    <property type="nucleotide sequence ID" value="NZ_RQJO01000015.1"/>
</dbReference>
<dbReference type="Proteomes" id="UP000271925">
    <property type="component" value="Unassembled WGS sequence"/>
</dbReference>
<name>A0A3P1BC40_9BACT</name>
<proteinExistence type="predicted"/>
<reference evidence="1 2" key="1">
    <citation type="submission" date="2018-11" db="EMBL/GenBank/DDBJ databases">
        <authorList>
            <person name="Zhou Z."/>
            <person name="Wang G."/>
        </authorList>
    </citation>
    <scope>NUCLEOTIDE SEQUENCE [LARGE SCALE GENOMIC DNA]</scope>
    <source>
        <strain evidence="1 2">KCTC52004</strain>
    </source>
</reference>
<keyword evidence="2" id="KW-1185">Reference proteome</keyword>
<comment type="caution">
    <text evidence="1">The sequence shown here is derived from an EMBL/GenBank/DDBJ whole genome shotgun (WGS) entry which is preliminary data.</text>
</comment>
<protein>
    <submittedName>
        <fullName evidence="1">Uncharacterized protein</fullName>
    </submittedName>
</protein>
<evidence type="ECO:0000313" key="1">
    <source>
        <dbReference type="EMBL" id="RRA98640.1"/>
    </source>
</evidence>
<gene>
    <name evidence="1" type="ORF">EHT25_26935</name>
</gene>